<dbReference type="AlphaFoldDB" id="A0A915BG81"/>
<evidence type="ECO:0000313" key="3">
    <source>
        <dbReference type="WBParaSite" id="PgR039_g008_t01"/>
    </source>
</evidence>
<evidence type="ECO:0000313" key="2">
    <source>
        <dbReference type="Proteomes" id="UP000887569"/>
    </source>
</evidence>
<dbReference type="WBParaSite" id="PgR039_g008_t03">
    <property type="protein sequence ID" value="PgR039_g008_t03"/>
    <property type="gene ID" value="PgR039_g008"/>
</dbReference>
<evidence type="ECO:0000256" key="1">
    <source>
        <dbReference type="SAM" id="MobiDB-lite"/>
    </source>
</evidence>
<dbReference type="WBParaSite" id="PgR039_g008_t04">
    <property type="protein sequence ID" value="PgR039_g008_t04"/>
    <property type="gene ID" value="PgR039_g008"/>
</dbReference>
<dbReference type="WBParaSite" id="PgR039_g008_t01">
    <property type="protein sequence ID" value="PgR039_g008_t01"/>
    <property type="gene ID" value="PgR039_g008"/>
</dbReference>
<dbReference type="WBParaSite" id="PgR039_g008_t02">
    <property type="protein sequence ID" value="PgR039_g008_t02"/>
    <property type="gene ID" value="PgR039_g008"/>
</dbReference>
<feature type="compositionally biased region" description="Basic and acidic residues" evidence="1">
    <location>
        <begin position="373"/>
        <end position="390"/>
    </location>
</feature>
<reference evidence="3 4" key="1">
    <citation type="submission" date="2022-11" db="UniProtKB">
        <authorList>
            <consortium name="WormBaseParasite"/>
        </authorList>
    </citation>
    <scope>IDENTIFICATION</scope>
</reference>
<name>A0A915BG81_PARUN</name>
<dbReference type="Proteomes" id="UP000887569">
    <property type="component" value="Unplaced"/>
</dbReference>
<proteinExistence type="predicted"/>
<feature type="compositionally biased region" description="Low complexity" evidence="1">
    <location>
        <begin position="471"/>
        <end position="481"/>
    </location>
</feature>
<protein>
    <submittedName>
        <fullName evidence="3 4">Tetratricopeptide repeat protein 4</fullName>
    </submittedName>
</protein>
<evidence type="ECO:0000313" key="4">
    <source>
        <dbReference type="WBParaSite" id="PgR039_g008_t02"/>
    </source>
</evidence>
<feature type="region of interest" description="Disordered" evidence="1">
    <location>
        <begin position="461"/>
        <end position="488"/>
    </location>
</feature>
<organism evidence="2 3">
    <name type="scientific">Parascaris univalens</name>
    <name type="common">Nematode worm</name>
    <dbReference type="NCBI Taxonomy" id="6257"/>
    <lineage>
        <taxon>Eukaryota</taxon>
        <taxon>Metazoa</taxon>
        <taxon>Ecdysozoa</taxon>
        <taxon>Nematoda</taxon>
        <taxon>Chromadorea</taxon>
        <taxon>Rhabditida</taxon>
        <taxon>Spirurina</taxon>
        <taxon>Ascaridomorpha</taxon>
        <taxon>Ascaridoidea</taxon>
        <taxon>Ascarididae</taxon>
        <taxon>Parascaris</taxon>
    </lineage>
</organism>
<sequence>MWLLNENSQTAETTSLNPWTVEQQQSRWCGGAEFGNGMSYEEQMRSIIPPAFRNANAKVVWQDSSKSLEANVNEALGLTNWPATTNNQFSEQDSANGSSQYQAAYMNGMPAGWGQAEIDQQRPWDVGVPVTLSSQGVRSVPGLCPSALQPKWPTNEDRPWNGSMQRLPALPCGPPPNYMNTRNGGWQHNGPRGSFYAHPGARFNGSSFDVSVAGNWDQRTVNGMVQQGMPPATVPPPQRSRLQNVWASNVPMNATAPGICMPPPNVDYVGGVAQWAPGSSIAAPGPVKQPFTHVYSSRSSPPMSVGTFSAAPAHNTNSFMGEDSMWQDPNGDVRKWQRDTGTAIWGDPDKQPTEIRRWLVPPGAEYDSVSETKTGDDSDSPHDSKGEKTAGKTGRVIVPMGWGDVPPASSMRSANSSNSVVSSSGNVTPWANHASNVNHSNGIPGWDGRSTFKPNVPGWEPMSDVQSAQWSSSHSFGGASSPNANSPDAGMPIATQLIADQLRTAVSKGLIDFSLLSKPLPHETLSLINALLLRLPVLDQTEHELASLLAAVKLNAGNDAALCGTTSPTALMNAEQRAEHDRLVIEIAATKTDIAVIREKIHATQEAASAKPVAMSSDAATTVTPRFGDSILDVTAGVEPQKPLFSIF</sequence>
<accession>A0A915BG81</accession>
<keyword evidence="2" id="KW-1185">Reference proteome</keyword>
<feature type="region of interest" description="Disordered" evidence="1">
    <location>
        <begin position="359"/>
        <end position="399"/>
    </location>
</feature>